<feature type="transmembrane region" description="Helical" evidence="2">
    <location>
        <begin position="121"/>
        <end position="138"/>
    </location>
</feature>
<evidence type="ECO:0000313" key="3">
    <source>
        <dbReference type="EMBL" id="MBF9071040.1"/>
    </source>
</evidence>
<feature type="transmembrane region" description="Helical" evidence="2">
    <location>
        <begin position="144"/>
        <end position="162"/>
    </location>
</feature>
<feature type="compositionally biased region" description="Basic and acidic residues" evidence="1">
    <location>
        <begin position="102"/>
        <end position="113"/>
    </location>
</feature>
<name>A0A931BCR0_9ACTN</name>
<keyword evidence="2" id="KW-0472">Membrane</keyword>
<feature type="region of interest" description="Disordered" evidence="1">
    <location>
        <begin position="1"/>
        <end position="113"/>
    </location>
</feature>
<reference evidence="3" key="1">
    <citation type="submission" date="2020-11" db="EMBL/GenBank/DDBJ databases">
        <title>Isolation and identification of active actinomycetes.</title>
        <authorList>
            <person name="Yu B."/>
        </authorList>
    </citation>
    <scope>NUCLEOTIDE SEQUENCE</scope>
    <source>
        <strain evidence="3">NEAU-YB345</strain>
    </source>
</reference>
<proteinExistence type="predicted"/>
<feature type="compositionally biased region" description="Acidic residues" evidence="1">
    <location>
        <begin position="43"/>
        <end position="52"/>
    </location>
</feature>
<accession>A0A931BCR0</accession>
<gene>
    <name evidence="3" type="ORF">I2501_23770</name>
</gene>
<dbReference type="Proteomes" id="UP000657385">
    <property type="component" value="Unassembled WGS sequence"/>
</dbReference>
<keyword evidence="2" id="KW-1133">Transmembrane helix</keyword>
<dbReference type="AlphaFoldDB" id="A0A931BCR0"/>
<evidence type="ECO:0000256" key="1">
    <source>
        <dbReference type="SAM" id="MobiDB-lite"/>
    </source>
</evidence>
<feature type="compositionally biased region" description="Basic and acidic residues" evidence="1">
    <location>
        <begin position="1"/>
        <end position="20"/>
    </location>
</feature>
<comment type="caution">
    <text evidence="3">The sequence shown here is derived from an EMBL/GenBank/DDBJ whole genome shotgun (WGS) entry which is preliminary data.</text>
</comment>
<feature type="compositionally biased region" description="Pro residues" evidence="1">
    <location>
        <begin position="80"/>
        <end position="89"/>
    </location>
</feature>
<evidence type="ECO:0000256" key="2">
    <source>
        <dbReference type="SAM" id="Phobius"/>
    </source>
</evidence>
<dbReference type="RefSeq" id="WP_196196197.1">
    <property type="nucleotide sequence ID" value="NZ_JADPRT010000010.1"/>
</dbReference>
<evidence type="ECO:0000313" key="4">
    <source>
        <dbReference type="Proteomes" id="UP000657385"/>
    </source>
</evidence>
<keyword evidence="4" id="KW-1185">Reference proteome</keyword>
<organism evidence="3 4">
    <name type="scientific">Streptacidiphilus fuscans</name>
    <dbReference type="NCBI Taxonomy" id="2789292"/>
    <lineage>
        <taxon>Bacteria</taxon>
        <taxon>Bacillati</taxon>
        <taxon>Actinomycetota</taxon>
        <taxon>Actinomycetes</taxon>
        <taxon>Kitasatosporales</taxon>
        <taxon>Streptomycetaceae</taxon>
        <taxon>Streptacidiphilus</taxon>
    </lineage>
</organism>
<sequence>MAEERDASGTDGSEAGRSDDELFAELVAGFDEPVAEEERSWPESEDLSESDLNDLSGFTPQSRPRPVNPPVNRPAIRPLPMVPAVPPVDPRSWTPAEDPDEDHYVPPDPRDLPKAETPTRMALLSLIGGIVLALLGGFGQLPGMATFLGVAFAAGGVVTLVARMKDTDDDDHDRDDPNHGAVV</sequence>
<dbReference type="EMBL" id="JADPRT010000010">
    <property type="protein sequence ID" value="MBF9071040.1"/>
    <property type="molecule type" value="Genomic_DNA"/>
</dbReference>
<keyword evidence="2" id="KW-0812">Transmembrane</keyword>
<protein>
    <submittedName>
        <fullName evidence="3">DUF202 domain-containing protein</fullName>
    </submittedName>
</protein>